<dbReference type="Pfam" id="PF20684">
    <property type="entry name" value="Fung_rhodopsin"/>
    <property type="match status" value="1"/>
</dbReference>
<keyword evidence="3 6" id="KW-1133">Transmembrane helix</keyword>
<dbReference type="Proteomes" id="UP001521222">
    <property type="component" value="Unassembled WGS sequence"/>
</dbReference>
<name>A0ABR3QRN5_9PLEO</name>
<evidence type="ECO:0000256" key="2">
    <source>
        <dbReference type="ARBA" id="ARBA00022692"/>
    </source>
</evidence>
<feature type="transmembrane region" description="Helical" evidence="6">
    <location>
        <begin position="137"/>
        <end position="159"/>
    </location>
</feature>
<keyword evidence="4 6" id="KW-0472">Membrane</keyword>
<keyword evidence="2 6" id="KW-0812">Transmembrane</keyword>
<dbReference type="InterPro" id="IPR049326">
    <property type="entry name" value="Rhodopsin_dom_fungi"/>
</dbReference>
<proteinExistence type="inferred from homology"/>
<dbReference type="InterPro" id="IPR052337">
    <property type="entry name" value="SAT4-like"/>
</dbReference>
<comment type="caution">
    <text evidence="8">The sequence shown here is derived from an EMBL/GenBank/DDBJ whole genome shotgun (WGS) entry which is preliminary data.</text>
</comment>
<dbReference type="EMBL" id="JAKIXB020000034">
    <property type="protein sequence ID" value="KAL1594819.1"/>
    <property type="molecule type" value="Genomic_DNA"/>
</dbReference>
<evidence type="ECO:0000256" key="5">
    <source>
        <dbReference type="ARBA" id="ARBA00038359"/>
    </source>
</evidence>
<gene>
    <name evidence="8" type="ORF">SLS59_008632</name>
</gene>
<feature type="transmembrane region" description="Helical" evidence="6">
    <location>
        <begin position="75"/>
        <end position="96"/>
    </location>
</feature>
<reference evidence="8 9" key="1">
    <citation type="submission" date="2024-02" db="EMBL/GenBank/DDBJ databases">
        <title>De novo assembly and annotation of 12 fungi associated with fruit tree decline syndrome in Ontario, Canada.</title>
        <authorList>
            <person name="Sulman M."/>
            <person name="Ellouze W."/>
            <person name="Ilyukhin E."/>
        </authorList>
    </citation>
    <scope>NUCLEOTIDE SEQUENCE [LARGE SCALE GENOMIC DNA]</scope>
    <source>
        <strain evidence="8 9">M97-236</strain>
    </source>
</reference>
<accession>A0ABR3QRN5</accession>
<evidence type="ECO:0000256" key="6">
    <source>
        <dbReference type="SAM" id="Phobius"/>
    </source>
</evidence>
<dbReference type="PANTHER" id="PTHR33048:SF158">
    <property type="entry name" value="MEMBRANE PROTEIN PTH11-LIKE, PUTATIVE-RELATED"/>
    <property type="match status" value="1"/>
</dbReference>
<evidence type="ECO:0000313" key="9">
    <source>
        <dbReference type="Proteomes" id="UP001521222"/>
    </source>
</evidence>
<keyword evidence="9" id="KW-1185">Reference proteome</keyword>
<evidence type="ECO:0000256" key="3">
    <source>
        <dbReference type="ARBA" id="ARBA00022989"/>
    </source>
</evidence>
<evidence type="ECO:0000256" key="4">
    <source>
        <dbReference type="ARBA" id="ARBA00023136"/>
    </source>
</evidence>
<evidence type="ECO:0000256" key="1">
    <source>
        <dbReference type="ARBA" id="ARBA00004141"/>
    </source>
</evidence>
<feature type="transmembrane region" description="Helical" evidence="6">
    <location>
        <begin position="188"/>
        <end position="206"/>
    </location>
</feature>
<comment type="subcellular location">
    <subcellularLocation>
        <location evidence="1">Membrane</location>
        <topology evidence="1">Multi-pass membrane protein</topology>
    </subcellularLocation>
</comment>
<evidence type="ECO:0000313" key="8">
    <source>
        <dbReference type="EMBL" id="KAL1594819.1"/>
    </source>
</evidence>
<dbReference type="PANTHER" id="PTHR33048">
    <property type="entry name" value="PTH11-LIKE INTEGRAL MEMBRANE PROTEIN (AFU_ORTHOLOGUE AFUA_5G11245)"/>
    <property type="match status" value="1"/>
</dbReference>
<feature type="domain" description="Rhodopsin" evidence="7">
    <location>
        <begin position="58"/>
        <end position="228"/>
    </location>
</feature>
<feature type="transmembrane region" description="Helical" evidence="6">
    <location>
        <begin position="108"/>
        <end position="125"/>
    </location>
</feature>
<organism evidence="8 9">
    <name type="scientific">Nothophoma quercina</name>
    <dbReference type="NCBI Taxonomy" id="749835"/>
    <lineage>
        <taxon>Eukaryota</taxon>
        <taxon>Fungi</taxon>
        <taxon>Dikarya</taxon>
        <taxon>Ascomycota</taxon>
        <taxon>Pezizomycotina</taxon>
        <taxon>Dothideomycetes</taxon>
        <taxon>Pleosporomycetidae</taxon>
        <taxon>Pleosporales</taxon>
        <taxon>Pleosporineae</taxon>
        <taxon>Didymellaceae</taxon>
        <taxon>Nothophoma</taxon>
    </lineage>
</organism>
<feature type="transmembrane region" description="Helical" evidence="6">
    <location>
        <begin position="40"/>
        <end position="63"/>
    </location>
</feature>
<sequence>MAGAIDLSKIPPEQLAQMPAGVPPPGVTPDLVNPPNVGNYIIIANSVLMLIMFMFVALRFYVIFKIKKKMGADDWTVVAALIGSCYYFVVVCLEANRTTQIGFLSNGPAHIIWPWIKTTFFLMYLQIFRPLVWLRRCVYVGLALVWAWYLAMFVAQIAITAPPPGKGWVESFATPQYLRTFKLCVPTASFSLASDVYILILPLVAISHLQLSKAKKIGVATMFSTGIV</sequence>
<protein>
    <recommendedName>
        <fullName evidence="7">Rhodopsin domain-containing protein</fullName>
    </recommendedName>
</protein>
<evidence type="ECO:0000259" key="7">
    <source>
        <dbReference type="Pfam" id="PF20684"/>
    </source>
</evidence>
<comment type="similarity">
    <text evidence="5">Belongs to the SAT4 family.</text>
</comment>